<keyword evidence="10" id="KW-1278">Translocase</keyword>
<dbReference type="Pfam" id="PF13246">
    <property type="entry name" value="Cation_ATPase"/>
    <property type="match status" value="1"/>
</dbReference>
<evidence type="ECO:0000256" key="18">
    <source>
        <dbReference type="SAM" id="MobiDB-lite"/>
    </source>
</evidence>
<dbReference type="InterPro" id="IPR059000">
    <property type="entry name" value="ATPase_P-type_domA"/>
</dbReference>
<dbReference type="PANTHER" id="PTHR24092">
    <property type="entry name" value="PROBABLE PHOSPHOLIPID-TRANSPORTING ATPASE"/>
    <property type="match status" value="1"/>
</dbReference>
<feature type="binding site" evidence="17">
    <location>
        <position position="1620"/>
    </location>
    <ligand>
        <name>Mg(2+)</name>
        <dbReference type="ChEBI" id="CHEBI:18420"/>
    </ligand>
</feature>
<feature type="region of interest" description="Disordered" evidence="18">
    <location>
        <begin position="242"/>
        <end position="269"/>
    </location>
</feature>
<dbReference type="Pfam" id="PF16209">
    <property type="entry name" value="PhoLip_ATPase_N"/>
    <property type="match status" value="1"/>
</dbReference>
<dbReference type="InterPro" id="IPR006539">
    <property type="entry name" value="P-type_ATPase_IV"/>
</dbReference>
<dbReference type="GO" id="GO:0005524">
    <property type="term" value="F:ATP binding"/>
    <property type="evidence" value="ECO:0007669"/>
    <property type="project" value="UniProtKB-KW"/>
</dbReference>
<feature type="binding site" evidence="16">
    <location>
        <position position="1487"/>
    </location>
    <ligand>
        <name>ATP</name>
        <dbReference type="ChEBI" id="CHEBI:30616"/>
    </ligand>
</feature>
<dbReference type="SUPFAM" id="SSF56784">
    <property type="entry name" value="HAD-like"/>
    <property type="match status" value="1"/>
</dbReference>
<dbReference type="SFLD" id="SFLDF00027">
    <property type="entry name" value="p-type_atpase"/>
    <property type="match status" value="1"/>
</dbReference>
<dbReference type="EMBL" id="JAAAJB010000090">
    <property type="protein sequence ID" value="KAG0266621.1"/>
    <property type="molecule type" value="Genomic_DNA"/>
</dbReference>
<dbReference type="NCBIfam" id="TIGR01652">
    <property type="entry name" value="ATPase-Plipid"/>
    <property type="match status" value="1"/>
</dbReference>
<dbReference type="SFLD" id="SFLDS00003">
    <property type="entry name" value="Haloacid_Dehalogenase"/>
    <property type="match status" value="1"/>
</dbReference>
<feature type="binding site" evidence="16">
    <location>
        <position position="1600"/>
    </location>
    <ligand>
        <name>ATP</name>
        <dbReference type="ChEBI" id="CHEBI:30616"/>
    </ligand>
</feature>
<dbReference type="InterPro" id="IPR036412">
    <property type="entry name" value="HAD-like_sf"/>
</dbReference>
<dbReference type="Pfam" id="PF00122">
    <property type="entry name" value="E1-E2_ATPase"/>
    <property type="match status" value="1"/>
</dbReference>
<feature type="transmembrane region" description="Helical" evidence="19">
    <location>
        <begin position="1677"/>
        <end position="1698"/>
    </location>
</feature>
<name>A0A9P6QHZ3_9FUNG</name>
<evidence type="ECO:0000256" key="12">
    <source>
        <dbReference type="ARBA" id="ARBA00023136"/>
    </source>
</evidence>
<feature type="compositionally biased region" description="Low complexity" evidence="18">
    <location>
        <begin position="195"/>
        <end position="207"/>
    </location>
</feature>
<feature type="region of interest" description="Disordered" evidence="18">
    <location>
        <begin position="509"/>
        <end position="556"/>
    </location>
</feature>
<feature type="region of interest" description="Disordered" evidence="18">
    <location>
        <begin position="583"/>
        <end position="608"/>
    </location>
</feature>
<comment type="catalytic activity">
    <reaction evidence="14">
        <text>a 1,2-diacyl-sn-glycero-3-phosphoethanolamine(out) + ATP + H2O = a 1,2-diacyl-sn-glycero-3-phosphoethanolamine(in) + ADP + phosphate + H(+)</text>
        <dbReference type="Rhea" id="RHEA:66132"/>
        <dbReference type="ChEBI" id="CHEBI:15377"/>
        <dbReference type="ChEBI" id="CHEBI:15378"/>
        <dbReference type="ChEBI" id="CHEBI:30616"/>
        <dbReference type="ChEBI" id="CHEBI:43474"/>
        <dbReference type="ChEBI" id="CHEBI:64612"/>
        <dbReference type="ChEBI" id="CHEBI:456216"/>
    </reaction>
    <physiologicalReaction direction="left-to-right" evidence="14">
        <dbReference type="Rhea" id="RHEA:66133"/>
    </physiologicalReaction>
</comment>
<keyword evidence="24" id="KW-1185">Reference proteome</keyword>
<keyword evidence="11 19" id="KW-1133">Transmembrane helix</keyword>
<feature type="binding site" evidence="16">
    <location>
        <position position="1624"/>
    </location>
    <ligand>
        <name>ATP</name>
        <dbReference type="ChEBI" id="CHEBI:30616"/>
    </ligand>
</feature>
<dbReference type="Gene3D" id="2.70.150.10">
    <property type="entry name" value="Calcium-transporting ATPase, cytoplasmic transduction domain A"/>
    <property type="match status" value="1"/>
</dbReference>
<protein>
    <recommendedName>
        <fullName evidence="4">P-type phospholipid transporter</fullName>
        <ecNumber evidence="4">7.6.2.1</ecNumber>
    </recommendedName>
</protein>
<comment type="subcellular location">
    <subcellularLocation>
        <location evidence="2">Endomembrane system</location>
    </subcellularLocation>
    <subcellularLocation>
        <location evidence="1">Membrane</location>
        <topology evidence="1">Multi-pass membrane protein</topology>
    </subcellularLocation>
</comment>
<organism evidence="23 24">
    <name type="scientific">Actinomortierella ambigua</name>
    <dbReference type="NCBI Taxonomy" id="1343610"/>
    <lineage>
        <taxon>Eukaryota</taxon>
        <taxon>Fungi</taxon>
        <taxon>Fungi incertae sedis</taxon>
        <taxon>Mucoromycota</taxon>
        <taxon>Mortierellomycotina</taxon>
        <taxon>Mortierellomycetes</taxon>
        <taxon>Mortierellales</taxon>
        <taxon>Mortierellaceae</taxon>
        <taxon>Actinomortierella</taxon>
    </lineage>
</organism>
<dbReference type="GO" id="GO:0140326">
    <property type="term" value="F:ATPase-coupled intramembrane lipid transporter activity"/>
    <property type="evidence" value="ECO:0007669"/>
    <property type="project" value="UniProtKB-EC"/>
</dbReference>
<evidence type="ECO:0000256" key="2">
    <source>
        <dbReference type="ARBA" id="ARBA00004308"/>
    </source>
</evidence>
<evidence type="ECO:0000256" key="8">
    <source>
        <dbReference type="ARBA" id="ARBA00022840"/>
    </source>
</evidence>
<dbReference type="GO" id="GO:0045332">
    <property type="term" value="P:phospholipid translocation"/>
    <property type="evidence" value="ECO:0007669"/>
    <property type="project" value="TreeGrafter"/>
</dbReference>
<feature type="region of interest" description="Disordered" evidence="18">
    <location>
        <begin position="2046"/>
        <end position="2087"/>
    </location>
</feature>
<accession>A0A9P6QHZ3</accession>
<feature type="domain" description="P-type ATPase C-terminal" evidence="22">
    <location>
        <begin position="1646"/>
        <end position="1895"/>
    </location>
</feature>
<feature type="compositionally biased region" description="Acidic residues" evidence="18">
    <location>
        <begin position="2050"/>
        <end position="2077"/>
    </location>
</feature>
<feature type="region of interest" description="Disordered" evidence="18">
    <location>
        <begin position="400"/>
        <end position="431"/>
    </location>
</feature>
<feature type="compositionally biased region" description="Gly residues" evidence="18">
    <location>
        <begin position="52"/>
        <end position="62"/>
    </location>
</feature>
<feature type="binding site" evidence="16">
    <location>
        <position position="1227"/>
    </location>
    <ligand>
        <name>ATP</name>
        <dbReference type="ChEBI" id="CHEBI:30616"/>
    </ligand>
</feature>
<evidence type="ECO:0000256" key="11">
    <source>
        <dbReference type="ARBA" id="ARBA00022989"/>
    </source>
</evidence>
<dbReference type="SUPFAM" id="SSF81660">
    <property type="entry name" value="Metal cation-transporting ATPase, ATP-binding domain N"/>
    <property type="match status" value="1"/>
</dbReference>
<feature type="binding site" evidence="17">
    <location>
        <position position="1226"/>
    </location>
    <ligand>
        <name>Mg(2+)</name>
        <dbReference type="ChEBI" id="CHEBI:18420"/>
    </ligand>
</feature>
<dbReference type="NCBIfam" id="TIGR01494">
    <property type="entry name" value="ATPase_P-type"/>
    <property type="match status" value="2"/>
</dbReference>
<dbReference type="FunFam" id="3.40.50.1000:FF:000203">
    <property type="entry name" value="Phospholipid-transporting ATPase"/>
    <property type="match status" value="1"/>
</dbReference>
<dbReference type="InterPro" id="IPR032631">
    <property type="entry name" value="P-type_ATPase_N"/>
</dbReference>
<feature type="binding site" evidence="16">
    <location>
        <position position="1488"/>
    </location>
    <ligand>
        <name>ATP</name>
        <dbReference type="ChEBI" id="CHEBI:30616"/>
    </ligand>
</feature>
<feature type="compositionally biased region" description="Basic and acidic residues" evidence="18">
    <location>
        <begin position="2078"/>
        <end position="2087"/>
    </location>
</feature>
<dbReference type="InterPro" id="IPR032630">
    <property type="entry name" value="P_typ_ATPase_c"/>
</dbReference>
<dbReference type="InterPro" id="IPR023299">
    <property type="entry name" value="ATPase_P-typ_cyto_dom_N"/>
</dbReference>
<dbReference type="Gene3D" id="3.40.1110.10">
    <property type="entry name" value="Calcium-transporting ATPase, cytoplasmic domain N"/>
    <property type="match status" value="1"/>
</dbReference>
<feature type="transmembrane region" description="Helical" evidence="19">
    <location>
        <begin position="1007"/>
        <end position="1028"/>
    </location>
</feature>
<dbReference type="SUPFAM" id="SSF81653">
    <property type="entry name" value="Calcium ATPase, transduction domain A"/>
    <property type="match status" value="1"/>
</dbReference>
<feature type="compositionally biased region" description="Basic residues" evidence="18">
    <location>
        <begin position="1136"/>
        <end position="1153"/>
    </location>
</feature>
<feature type="compositionally biased region" description="Low complexity" evidence="18">
    <location>
        <begin position="85"/>
        <end position="110"/>
    </location>
</feature>
<feature type="binding site" evidence="17">
    <location>
        <position position="1228"/>
    </location>
    <ligand>
        <name>Mg(2+)</name>
        <dbReference type="ChEBI" id="CHEBI:18420"/>
    </ligand>
</feature>
<evidence type="ECO:0000256" key="15">
    <source>
        <dbReference type="PIRSR" id="PIRSR606539-1"/>
    </source>
</evidence>
<feature type="region of interest" description="Disordered" evidence="18">
    <location>
        <begin position="1"/>
        <end position="215"/>
    </location>
</feature>
<evidence type="ECO:0000259" key="20">
    <source>
        <dbReference type="Pfam" id="PF00122"/>
    </source>
</evidence>
<evidence type="ECO:0000259" key="21">
    <source>
        <dbReference type="Pfam" id="PF16209"/>
    </source>
</evidence>
<evidence type="ECO:0000256" key="6">
    <source>
        <dbReference type="ARBA" id="ARBA00022723"/>
    </source>
</evidence>
<dbReference type="EC" id="7.6.2.1" evidence="4"/>
<feature type="region of interest" description="Disordered" evidence="18">
    <location>
        <begin position="1128"/>
        <end position="1154"/>
    </location>
</feature>
<feature type="binding site" evidence="16">
    <location>
        <position position="1489"/>
    </location>
    <ligand>
        <name>ATP</name>
        <dbReference type="ChEBI" id="CHEBI:30616"/>
    </ligand>
</feature>
<dbReference type="PRINTS" id="PR00119">
    <property type="entry name" value="CATATPASE"/>
</dbReference>
<dbReference type="Pfam" id="PF16212">
    <property type="entry name" value="PhoLip_ATPase_C"/>
    <property type="match status" value="1"/>
</dbReference>
<evidence type="ECO:0000256" key="4">
    <source>
        <dbReference type="ARBA" id="ARBA00012189"/>
    </source>
</evidence>
<feature type="compositionally biased region" description="Low complexity" evidence="18">
    <location>
        <begin position="416"/>
        <end position="431"/>
    </location>
</feature>
<feature type="compositionally biased region" description="Polar residues" evidence="18">
    <location>
        <begin position="1"/>
        <end position="24"/>
    </location>
</feature>
<comment type="catalytic activity">
    <reaction evidence="13">
        <text>ATP + H2O + phospholipidSide 1 = ADP + phosphate + phospholipidSide 2.</text>
        <dbReference type="EC" id="7.6.2.1"/>
    </reaction>
</comment>
<feature type="active site" description="4-aspartylphosphate intermediate" evidence="15">
    <location>
        <position position="1226"/>
    </location>
</feature>
<evidence type="ECO:0000256" key="5">
    <source>
        <dbReference type="ARBA" id="ARBA00022692"/>
    </source>
</evidence>
<feature type="binding site" evidence="16">
    <location>
        <position position="1623"/>
    </location>
    <ligand>
        <name>ATP</name>
        <dbReference type="ChEBI" id="CHEBI:30616"/>
    </ligand>
</feature>
<dbReference type="InterPro" id="IPR008250">
    <property type="entry name" value="ATPase_P-typ_transduc_dom_A_sf"/>
</dbReference>
<feature type="binding site" evidence="16">
    <location>
        <position position="1594"/>
    </location>
    <ligand>
        <name>ATP</name>
        <dbReference type="ChEBI" id="CHEBI:30616"/>
    </ligand>
</feature>
<keyword evidence="9 17" id="KW-0460">Magnesium</keyword>
<evidence type="ECO:0000256" key="19">
    <source>
        <dbReference type="SAM" id="Phobius"/>
    </source>
</evidence>
<keyword evidence="6 17" id="KW-0479">Metal-binding</keyword>
<dbReference type="OrthoDB" id="377733at2759"/>
<evidence type="ECO:0000256" key="1">
    <source>
        <dbReference type="ARBA" id="ARBA00004141"/>
    </source>
</evidence>
<dbReference type="Proteomes" id="UP000807716">
    <property type="component" value="Unassembled WGS sequence"/>
</dbReference>
<evidence type="ECO:0000256" key="17">
    <source>
        <dbReference type="PIRSR" id="PIRSR606539-3"/>
    </source>
</evidence>
<evidence type="ECO:0000256" key="3">
    <source>
        <dbReference type="ARBA" id="ARBA00008109"/>
    </source>
</evidence>
<comment type="caution">
    <text evidence="23">The sequence shown here is derived from an EMBL/GenBank/DDBJ whole genome shotgun (WGS) entry which is preliminary data.</text>
</comment>
<comment type="similarity">
    <text evidence="3">Belongs to the cation transport ATPase (P-type) (TC 3.A.3) family. Type IV subfamily.</text>
</comment>
<feature type="binding site" evidence="17">
    <location>
        <position position="1624"/>
    </location>
    <ligand>
        <name>Mg(2+)</name>
        <dbReference type="ChEBI" id="CHEBI:18420"/>
    </ligand>
</feature>
<feature type="domain" description="P-type ATPase A" evidence="20">
    <location>
        <begin position="748"/>
        <end position="811"/>
    </location>
</feature>
<dbReference type="SUPFAM" id="SSF81665">
    <property type="entry name" value="Calcium ATPase, transmembrane domain M"/>
    <property type="match status" value="1"/>
</dbReference>
<evidence type="ECO:0000256" key="7">
    <source>
        <dbReference type="ARBA" id="ARBA00022741"/>
    </source>
</evidence>
<feature type="binding site" evidence="16">
    <location>
        <position position="1349"/>
    </location>
    <ligand>
        <name>ATP</name>
        <dbReference type="ChEBI" id="CHEBI:30616"/>
    </ligand>
</feature>
<feature type="domain" description="P-type ATPase N-terminal" evidence="21">
    <location>
        <begin position="658"/>
        <end position="714"/>
    </location>
</feature>
<feature type="transmembrane region" description="Helical" evidence="19">
    <location>
        <begin position="1867"/>
        <end position="1889"/>
    </location>
</feature>
<feature type="transmembrane region" description="Helical" evidence="19">
    <location>
        <begin position="1068"/>
        <end position="1093"/>
    </location>
</feature>
<dbReference type="InterPro" id="IPR023214">
    <property type="entry name" value="HAD_sf"/>
</dbReference>
<dbReference type="Gene3D" id="3.40.50.1000">
    <property type="entry name" value="HAD superfamily/HAD-like"/>
    <property type="match status" value="1"/>
</dbReference>
<feature type="binding site" evidence="16">
    <location>
        <position position="1226"/>
    </location>
    <ligand>
        <name>ATP</name>
        <dbReference type="ChEBI" id="CHEBI:30616"/>
    </ligand>
</feature>
<feature type="binding site" evidence="16">
    <location>
        <position position="1371"/>
    </location>
    <ligand>
        <name>ATP</name>
        <dbReference type="ChEBI" id="CHEBI:30616"/>
    </ligand>
</feature>
<keyword evidence="5 19" id="KW-0812">Transmembrane</keyword>
<dbReference type="InterPro" id="IPR001757">
    <property type="entry name" value="P_typ_ATPase"/>
</dbReference>
<feature type="binding site" evidence="16">
    <location>
        <position position="1307"/>
    </location>
    <ligand>
        <name>ATP</name>
        <dbReference type="ChEBI" id="CHEBI:30616"/>
    </ligand>
</feature>
<dbReference type="PROSITE" id="PS00154">
    <property type="entry name" value="ATPASE_E1_E2"/>
    <property type="match status" value="1"/>
</dbReference>
<keyword evidence="7 16" id="KW-0547">Nucleotide-binding</keyword>
<proteinExistence type="inferred from homology"/>
<keyword evidence="8 16" id="KW-0067">ATP-binding</keyword>
<evidence type="ECO:0000256" key="10">
    <source>
        <dbReference type="ARBA" id="ARBA00022967"/>
    </source>
</evidence>
<dbReference type="InterPro" id="IPR044492">
    <property type="entry name" value="P_typ_ATPase_HD_dom"/>
</dbReference>
<dbReference type="InterPro" id="IPR018303">
    <property type="entry name" value="ATPase_P-typ_P_site"/>
</dbReference>
<evidence type="ECO:0000256" key="9">
    <source>
        <dbReference type="ARBA" id="ARBA00022842"/>
    </source>
</evidence>
<sequence length="2087" mass="227511">MPPSFSNSSSNLVHGTAPVTSSSLRVEVLPDGDDDDAAPLPAPSAITAAPPSGGGGGGGGSGSQALSSSGTVAGGFPARIRHVSSHSSFSSTGSPRSGRSRSGSITTPRPANLALLTQPPPSSPSPASASSSATSPSPSPSPSSTSIASLAARRPRSGSSAGGASVAPGVNHSLLQQRVSHDSNSERGHGDSYNHNHNHNSNSGNDNGNDDDDDLVAAQLSLNVDKGPPQSTETWEPVIPDIQVHDEDALSLGTAAPGQMGSPQPDDEEQQLMDAFEVLDLIIPDVSEASAAAEVAEQQELQRQQLEQQQRQDQAAGTSPSTATAAAAATDSGPYTPTRRPTVGATDYLAMSTLGLGAGLVPPVIQMAVRSPVSPASPAACIPQPPLGSMSTTTTGALTIASSTTPPLSTTPPPASTITTATTTTTTPTTTAVTTTSLSATTGTIPLPASAFPVTAAASAQTSSITTAPSSRRGSMDISANASALVARFRLPFSSRGFHASSARQGEEATASVVAATPSPPPSQAQAQAQPSGTLQGREGFLGISNPMQRISGDGGTAGRSSFFDYRLSNLLQFGSSSIAPSVRSLDGRRGSTDVGGGGGHGGGDRDYPEQELYEVEFNKKLDLAEEERRRRQKTVWGRVRRLWPTGLPGKDLDPRTRKPRYKFPSNNIKTTKYTPLTFVPVNLLFQFKRFYNIYFLFAAIFVVAEPSLSPVTNILPLALVLTITAIKDGLEDYRRHKQDKRSNSLPCTIVRDGQLISVQSKDIRPGDVLKIHKNDKVPADVVLLSTSMDEGACFVETSELDGETNLKRKAALGLTMDLTSVKQISALKGLITTEMPNEKLSRLDGKIRVQLDGRSLGDQDGPEGEKMLERLLTRSSMTSRQDPVLSVSLDEKISTNDDDNNFGSIIQRDESYNSLQSIKSGESSKSAMSTTRSMSRSAAAILAEGGVMDETGPVTMTNVILRGCWLKNTDWVYGVVLYAGVDTKMMRNLKKTGLKFSSMEVKLNRMIVWIFVFNAFLLVGSLCFAYVGQRASNINYPNAWYLSIEGEEFEATPSSARLFVGQMMNFYVIYTFVIPISVFISVEVSRVVQALWMIWDEEMRSYSDAPLSQAELEEIALERGDQVAQQIEAEGNATKTKKTKKDKKDKKNKKKAAATALTIPADGDNINTTSTTKKETKSGFRRLNPLNLVKLRRKKVKKPKNWTRMHVRNSNLNEDLGSVEYIFSDKTGTLTRNVMKLSKWHIGGRTFHELQQPGSLGDRMRDPAISDEEYDLLMAFCRNIAVCHAVIPCEDSKTGELLYEAQSPDESALLEALRDNGVVLKAKTKDSVTVEIFGLITETYTVLKVLEFTSDRKRMSVIIDTPQGIQLFCKGADNVILSRADMAENESAYLRHLDGTVRRFSIAGLRTLMLAWRPLTMEEYMAFEEEYSTAECSLVDREDEIQNACERIEGRLRLLGCTAIEDRLQDQVPETIEYLMEADIKIWLLTGDKQETAINIGISSRLISTAMKILVLNVKVERDCRLVLEHFVERIKDREREDEMWARGAYGNKERPQRERYALVVNGESLGFVLGNEIFEEMFLKIGTNCHSVICNRVTPLQKALVVKLVRKRLHKVTLAIGDGANDISMIQAAHVGVGIEGMEGAQAARSSDFSFKQFKNLRRLLTIHGRYSYLRMSKIIFFSFYKSICLITVQFWFGFLSGWSGQALYDEYFLTLWNIVFTALLPIAAATFEKDVDEDKIAQYPMLYKPVKDGVYWNVRTVVGWGLASFWHSGWLFLAIYGTLTMAGGQVVDWDSTVFDLPMINWFAGALVVVTVTLKMMLMINHWTSPIIIALAASMAGFCIVWIGLEVVGMLQHGVFGTLHSTPLYYFSLLVIPVGALLPDYVLAYVLRQFWPSDANIIQEDQYLDRMRIKAKAKASKMMDGDSIGLHHLEDGTRLVEDPSVARHAEDVVAVAEEDDAQGQGWWWRMIGLKNSSLSKEGSLFGGSNNNVHQNNSGSSSMRWTRSRAEAAMAVAAATPPPTDLSPTAIVTEVPGIQPMVVVQRQKVITAEPEEIEEDNGDNDESSGDEEDEEDEGEESITHDTKIKA</sequence>
<feature type="transmembrane region" description="Helical" evidence="19">
    <location>
        <begin position="1710"/>
        <end position="1730"/>
    </location>
</feature>
<feature type="transmembrane region" description="Helical" evidence="19">
    <location>
        <begin position="1829"/>
        <end position="1847"/>
    </location>
</feature>
<feature type="binding site" evidence="16">
    <location>
        <position position="1407"/>
    </location>
    <ligand>
        <name>ATP</name>
        <dbReference type="ChEBI" id="CHEBI:30616"/>
    </ligand>
</feature>
<evidence type="ECO:0000259" key="22">
    <source>
        <dbReference type="Pfam" id="PF16212"/>
    </source>
</evidence>
<feature type="binding site" evidence="16">
    <location>
        <position position="1228"/>
    </location>
    <ligand>
        <name>ATP</name>
        <dbReference type="ChEBI" id="CHEBI:30616"/>
    </ligand>
</feature>
<evidence type="ECO:0000313" key="24">
    <source>
        <dbReference type="Proteomes" id="UP000807716"/>
    </source>
</evidence>
<dbReference type="GO" id="GO:0000287">
    <property type="term" value="F:magnesium ion binding"/>
    <property type="evidence" value="ECO:0007669"/>
    <property type="project" value="InterPro"/>
</dbReference>
<evidence type="ECO:0000256" key="14">
    <source>
        <dbReference type="ARBA" id="ARBA00049128"/>
    </source>
</evidence>
<feature type="region of interest" description="Disordered" evidence="18">
    <location>
        <begin position="293"/>
        <end position="341"/>
    </location>
</feature>
<gene>
    <name evidence="23" type="ORF">DFQ27_009628</name>
</gene>
<feature type="transmembrane region" description="Helical" evidence="19">
    <location>
        <begin position="691"/>
        <end position="709"/>
    </location>
</feature>
<feature type="compositionally biased region" description="Low complexity" evidence="18">
    <location>
        <begin position="125"/>
        <end position="170"/>
    </location>
</feature>
<evidence type="ECO:0000313" key="23">
    <source>
        <dbReference type="EMBL" id="KAG0266621.1"/>
    </source>
</evidence>
<dbReference type="SFLD" id="SFLDG00002">
    <property type="entry name" value="C1.7:_P-type_atpase_like"/>
    <property type="match status" value="1"/>
</dbReference>
<feature type="compositionally biased region" description="Low complexity" evidence="18">
    <location>
        <begin position="293"/>
        <end position="334"/>
    </location>
</feature>
<dbReference type="GO" id="GO:0016887">
    <property type="term" value="F:ATP hydrolysis activity"/>
    <property type="evidence" value="ECO:0007669"/>
    <property type="project" value="InterPro"/>
</dbReference>
<reference evidence="23" key="1">
    <citation type="journal article" date="2020" name="Fungal Divers.">
        <title>Resolving the Mortierellaceae phylogeny through synthesis of multi-gene phylogenetics and phylogenomics.</title>
        <authorList>
            <person name="Vandepol N."/>
            <person name="Liber J."/>
            <person name="Desiro A."/>
            <person name="Na H."/>
            <person name="Kennedy M."/>
            <person name="Barry K."/>
            <person name="Grigoriev I.V."/>
            <person name="Miller A.N."/>
            <person name="O'Donnell K."/>
            <person name="Stajich J.E."/>
            <person name="Bonito G."/>
        </authorList>
    </citation>
    <scope>NUCLEOTIDE SEQUENCE</scope>
    <source>
        <strain evidence="23">BC1065</strain>
    </source>
</reference>
<dbReference type="PANTHER" id="PTHR24092:SF218">
    <property type="entry name" value="PHOSPHOLIPID-TRANSPORTING ATPASE"/>
    <property type="match status" value="1"/>
</dbReference>
<evidence type="ECO:0000256" key="16">
    <source>
        <dbReference type="PIRSR" id="PIRSR606539-2"/>
    </source>
</evidence>
<evidence type="ECO:0000256" key="13">
    <source>
        <dbReference type="ARBA" id="ARBA00034036"/>
    </source>
</evidence>
<dbReference type="GO" id="GO:0005886">
    <property type="term" value="C:plasma membrane"/>
    <property type="evidence" value="ECO:0007669"/>
    <property type="project" value="TreeGrafter"/>
</dbReference>
<dbReference type="InterPro" id="IPR023298">
    <property type="entry name" value="ATPase_P-typ_TM_dom_sf"/>
</dbReference>
<feature type="transmembrane region" description="Helical" evidence="19">
    <location>
        <begin position="1760"/>
        <end position="1782"/>
    </location>
</feature>
<keyword evidence="12 19" id="KW-0472">Membrane</keyword>
<feature type="compositionally biased region" description="Basic and acidic residues" evidence="18">
    <location>
        <begin position="179"/>
        <end position="194"/>
    </location>
</feature>
<comment type="cofactor">
    <cofactor evidence="17">
        <name>Mg(2+)</name>
        <dbReference type="ChEBI" id="CHEBI:18420"/>
    </cofactor>
</comment>
<feature type="transmembrane region" description="Helical" evidence="19">
    <location>
        <begin position="1802"/>
        <end position="1822"/>
    </location>
</feature>